<dbReference type="OrthoDB" id="7201605at2759"/>
<sequence>MIVEIEEDSRDFATVYKKDYLGEKDRARIDVTLPQDWIIPETIQKRAYRNPWIIATRDLIKPPKIVKPPNNLDPNLKEREILRVTTNNSEYTNTIGVTGERIILESPSNMKEYIASQESLKKPEITESECSLILKQNLVLPSKIF</sequence>
<keyword evidence="2" id="KW-1185">Reference proteome</keyword>
<dbReference type="Proteomes" id="UP000036403">
    <property type="component" value="Unassembled WGS sequence"/>
</dbReference>
<accession>A0A0J7KRE4</accession>
<gene>
    <name evidence="1" type="ORF">RF55_7008</name>
</gene>
<comment type="caution">
    <text evidence="1">The sequence shown here is derived from an EMBL/GenBank/DDBJ whole genome shotgun (WGS) entry which is preliminary data.</text>
</comment>
<evidence type="ECO:0000313" key="1">
    <source>
        <dbReference type="EMBL" id="KMQ92947.1"/>
    </source>
</evidence>
<dbReference type="EMBL" id="LBMM01003964">
    <property type="protein sequence ID" value="KMQ92947.1"/>
    <property type="molecule type" value="Genomic_DNA"/>
</dbReference>
<proteinExistence type="predicted"/>
<dbReference type="PaxDb" id="67767-A0A0J7KRE4"/>
<organism evidence="1 2">
    <name type="scientific">Lasius niger</name>
    <name type="common">Black garden ant</name>
    <dbReference type="NCBI Taxonomy" id="67767"/>
    <lineage>
        <taxon>Eukaryota</taxon>
        <taxon>Metazoa</taxon>
        <taxon>Ecdysozoa</taxon>
        <taxon>Arthropoda</taxon>
        <taxon>Hexapoda</taxon>
        <taxon>Insecta</taxon>
        <taxon>Pterygota</taxon>
        <taxon>Neoptera</taxon>
        <taxon>Endopterygota</taxon>
        <taxon>Hymenoptera</taxon>
        <taxon>Apocrita</taxon>
        <taxon>Aculeata</taxon>
        <taxon>Formicoidea</taxon>
        <taxon>Formicidae</taxon>
        <taxon>Formicinae</taxon>
        <taxon>Lasius</taxon>
        <taxon>Lasius</taxon>
    </lineage>
</organism>
<protein>
    <submittedName>
        <fullName evidence="1">Uncharacterized protein</fullName>
    </submittedName>
</protein>
<name>A0A0J7KRE4_LASNI</name>
<evidence type="ECO:0000313" key="2">
    <source>
        <dbReference type="Proteomes" id="UP000036403"/>
    </source>
</evidence>
<dbReference type="AlphaFoldDB" id="A0A0J7KRE4"/>
<reference evidence="1 2" key="1">
    <citation type="submission" date="2015-04" db="EMBL/GenBank/DDBJ databases">
        <title>Lasius niger genome sequencing.</title>
        <authorList>
            <person name="Konorov E.A."/>
            <person name="Nikitin M.A."/>
            <person name="Kirill M.V."/>
            <person name="Chang P."/>
        </authorList>
    </citation>
    <scope>NUCLEOTIDE SEQUENCE [LARGE SCALE GENOMIC DNA]</scope>
    <source>
        <tissue evidence="1">Whole</tissue>
    </source>
</reference>